<keyword evidence="1" id="KW-0472">Membrane</keyword>
<dbReference type="RefSeq" id="WP_143010170.1">
    <property type="nucleotide sequence ID" value="NZ_FNCQ01000018.1"/>
</dbReference>
<protein>
    <recommendedName>
        <fullName evidence="4">Tetratricopeptide repeat-containing protein</fullName>
    </recommendedName>
</protein>
<feature type="transmembrane region" description="Helical" evidence="1">
    <location>
        <begin position="115"/>
        <end position="136"/>
    </location>
</feature>
<organism evidence="2 3">
    <name type="scientific">Prevotella communis</name>
    <dbReference type="NCBI Taxonomy" id="2913614"/>
    <lineage>
        <taxon>Bacteria</taxon>
        <taxon>Pseudomonadati</taxon>
        <taxon>Bacteroidota</taxon>
        <taxon>Bacteroidia</taxon>
        <taxon>Bacteroidales</taxon>
        <taxon>Prevotellaceae</taxon>
        <taxon>Prevotella</taxon>
    </lineage>
</organism>
<evidence type="ECO:0008006" key="4">
    <source>
        <dbReference type="Google" id="ProtNLM"/>
    </source>
</evidence>
<dbReference type="STRING" id="645274.SAMN04487901_11855"/>
<dbReference type="Proteomes" id="UP000198779">
    <property type="component" value="Unassembled WGS sequence"/>
</dbReference>
<sequence length="264" mass="30040">MHRFIAIIFACLSLLSLGCGNHQQQDDILVPGDTLAISLSEYFDGHGTPNEQMLGHYILARTYAEMGEVSQALDEFQKAEACADTMATDCDRHLLARVHSQALLLQEEKTESAGGLIWVVGGLVFLALLGVAGFLLKRKKKPQQQDSQENGIQENRIYESDVYLRFRDLSKHPLQSISRDDWNALEMAVDEYLPDFRKKVDLNHNMKDTDYRICMLIRLRFALSEVAAFMDITPQNLYSRRKQLLKSVFNIVGKPDEFDALIQE</sequence>
<dbReference type="PROSITE" id="PS51257">
    <property type="entry name" value="PROKAR_LIPOPROTEIN"/>
    <property type="match status" value="1"/>
</dbReference>
<dbReference type="Gene3D" id="1.25.40.10">
    <property type="entry name" value="Tetratricopeptide repeat domain"/>
    <property type="match status" value="1"/>
</dbReference>
<keyword evidence="1" id="KW-1133">Transmembrane helix</keyword>
<proteinExistence type="predicted"/>
<accession>A0A1G8A5K3</accession>
<gene>
    <name evidence="2" type="ORF">SAMN04487901_11855</name>
</gene>
<dbReference type="InterPro" id="IPR011990">
    <property type="entry name" value="TPR-like_helical_dom_sf"/>
</dbReference>
<name>A0A1G8A5K3_9BACT</name>
<dbReference type="AlphaFoldDB" id="A0A1G8A5K3"/>
<evidence type="ECO:0000313" key="2">
    <source>
        <dbReference type="EMBL" id="SDH16255.1"/>
    </source>
</evidence>
<reference evidence="3" key="1">
    <citation type="submission" date="2016-10" db="EMBL/GenBank/DDBJ databases">
        <authorList>
            <person name="Varghese N."/>
            <person name="Submissions S."/>
        </authorList>
    </citation>
    <scope>NUCLEOTIDE SEQUENCE [LARGE SCALE GENOMIC DNA]</scope>
    <source>
        <strain evidence="3">BP1-148</strain>
    </source>
</reference>
<keyword evidence="3" id="KW-1185">Reference proteome</keyword>
<dbReference type="CDD" id="cd12087">
    <property type="entry name" value="TM_EGFR-like"/>
    <property type="match status" value="1"/>
</dbReference>
<evidence type="ECO:0000256" key="1">
    <source>
        <dbReference type="SAM" id="Phobius"/>
    </source>
</evidence>
<dbReference type="EMBL" id="FNCQ01000018">
    <property type="protein sequence ID" value="SDH16255.1"/>
    <property type="molecule type" value="Genomic_DNA"/>
</dbReference>
<keyword evidence="1" id="KW-0812">Transmembrane</keyword>
<evidence type="ECO:0000313" key="3">
    <source>
        <dbReference type="Proteomes" id="UP000198779"/>
    </source>
</evidence>